<proteinExistence type="predicted"/>
<accession>A0A837D7N2</accession>
<dbReference type="Pfam" id="PF06314">
    <property type="entry name" value="ADC"/>
    <property type="match status" value="1"/>
</dbReference>
<organism evidence="1 2">
    <name type="scientific">Saccharomonospora viridis</name>
    <dbReference type="NCBI Taxonomy" id="1852"/>
    <lineage>
        <taxon>Bacteria</taxon>
        <taxon>Bacillati</taxon>
        <taxon>Actinomycetota</taxon>
        <taxon>Actinomycetes</taxon>
        <taxon>Pseudonocardiales</taxon>
        <taxon>Pseudonocardiaceae</taxon>
        <taxon>Saccharomonospora</taxon>
    </lineage>
</organism>
<dbReference type="Gene3D" id="2.40.400.10">
    <property type="entry name" value="Acetoacetate decarboxylase-like"/>
    <property type="match status" value="1"/>
</dbReference>
<dbReference type="InterPro" id="IPR010451">
    <property type="entry name" value="Acetoacetate_decarboxylase"/>
</dbReference>
<gene>
    <name evidence="1" type="ORF">MINT15_30300</name>
</gene>
<sequence length="211" mass="22946">MSAAYPDEPWRLAGEAFVSVWSVPRRALPRVPDVVSPLMIGGRAVVVTAWIDYTPPGQLSYHELLATVATRPERRFRSALAGSITEIWVDNEASRAGGRELWGIPKESAVFELDRSDGFTASASAHGEWIATASFTPRGPVGPATRAAFTIIQSVSGRPWPSPVRARMRARFASATWTVNPHGPLGYLAGRRPLASAHLCDARLLFGSTRR</sequence>
<dbReference type="OrthoDB" id="834556at2"/>
<protein>
    <submittedName>
        <fullName evidence="1">Acetoacetate decarboxylase</fullName>
    </submittedName>
</protein>
<dbReference type="EMBL" id="JRZE01000006">
    <property type="protein sequence ID" value="KHF42828.1"/>
    <property type="molecule type" value="Genomic_DNA"/>
</dbReference>
<dbReference type="AlphaFoldDB" id="A0A837D7N2"/>
<comment type="caution">
    <text evidence="1">The sequence shown here is derived from an EMBL/GenBank/DDBJ whole genome shotgun (WGS) entry which is preliminary data.</text>
</comment>
<dbReference type="GO" id="GO:0016829">
    <property type="term" value="F:lyase activity"/>
    <property type="evidence" value="ECO:0007669"/>
    <property type="project" value="InterPro"/>
</dbReference>
<evidence type="ECO:0000313" key="1">
    <source>
        <dbReference type="EMBL" id="KHF42828.1"/>
    </source>
</evidence>
<evidence type="ECO:0000313" key="2">
    <source>
        <dbReference type="Proteomes" id="UP000030848"/>
    </source>
</evidence>
<reference evidence="1 2" key="1">
    <citation type="submission" date="2014-10" db="EMBL/GenBank/DDBJ databases">
        <title>Genome sequence of Micropolyspora internatus JCM3315.</title>
        <authorList>
            <person name="Shin S.-K."/>
            <person name="Yi H."/>
        </authorList>
    </citation>
    <scope>NUCLEOTIDE SEQUENCE [LARGE SCALE GENOMIC DNA]</scope>
    <source>
        <strain evidence="1 2">JCM 3315</strain>
    </source>
</reference>
<name>A0A837D7N2_9PSEU</name>
<dbReference type="RefSeq" id="WP_037311791.1">
    <property type="nucleotide sequence ID" value="NZ_FOWS01000001.1"/>
</dbReference>
<dbReference type="InterPro" id="IPR023375">
    <property type="entry name" value="ADC_dom_sf"/>
</dbReference>
<dbReference type="Proteomes" id="UP000030848">
    <property type="component" value="Unassembled WGS sequence"/>
</dbReference>
<dbReference type="SUPFAM" id="SSF160104">
    <property type="entry name" value="Acetoacetate decarboxylase-like"/>
    <property type="match status" value="1"/>
</dbReference>